<evidence type="ECO:0000256" key="1">
    <source>
        <dbReference type="SAM" id="Coils"/>
    </source>
</evidence>
<feature type="region of interest" description="Disordered" evidence="2">
    <location>
        <begin position="393"/>
        <end position="452"/>
    </location>
</feature>
<dbReference type="GO" id="GO:0006900">
    <property type="term" value="P:vesicle budding from membrane"/>
    <property type="evidence" value="ECO:0007669"/>
    <property type="project" value="TreeGrafter"/>
</dbReference>
<dbReference type="GO" id="GO:0032511">
    <property type="term" value="P:late endosome to vacuole transport via multivesicular body sorting pathway"/>
    <property type="evidence" value="ECO:0007669"/>
    <property type="project" value="TreeGrafter"/>
</dbReference>
<name>A0A2K0T6V6_9HYPO</name>
<dbReference type="Proteomes" id="UP000236546">
    <property type="component" value="Unassembled WGS sequence"/>
</dbReference>
<dbReference type="EMBL" id="MTYH01000059">
    <property type="protein sequence ID" value="PNP41262.1"/>
    <property type="molecule type" value="Genomic_DNA"/>
</dbReference>
<accession>A0A2K0T6V6</accession>
<gene>
    <name evidence="3" type="ORF">TGAMA5MH_07134</name>
</gene>
<dbReference type="Gene3D" id="6.10.140.1230">
    <property type="match status" value="1"/>
</dbReference>
<dbReference type="InterPro" id="IPR005024">
    <property type="entry name" value="Snf7_fam"/>
</dbReference>
<evidence type="ECO:0000313" key="4">
    <source>
        <dbReference type="Proteomes" id="UP000236546"/>
    </source>
</evidence>
<sequence>MGELSDYLVEHDPNFRKTRLPALYSDFRSQRTLNPDGYHANISAWLLALARLASEGLLSRQGSKSSTLVFDIDESLRRSLSSKQFGQPLALGTVINEALVQRDLIPLQTFLQSTQNIYQQQQSWSQVPWNVVGWALRQIGVIDPIRGEDKIPKGNYVVMKNVEATSRELGATIAERTSRYDRVFTRAQFQTLFESVLAKDQRLSETDFDVLLKFLSRDKEMIEYNGNTVRIRGVGEERGITEEDASIASIKELMDSLEHQVDLLDKRVEELDQEAKNAVLRKNRVTALAALKSKKRAESSLSTRYATLSQLEEVASKLQQASDQVQLVKVMESSASALQSLNAQIGSSEKVGTTMDHLREQMSATDELTAILSEPTGDVVDEAEIDDELKALEMEQKKEEEEKQRRKEEAREAARAKKELDELPSVPTEDAERIGAQSPTRATGIANLSLGS</sequence>
<proteinExistence type="predicted"/>
<dbReference type="PANTHER" id="PTHR22761:SF18">
    <property type="entry name" value="SORTING PROTEIN SNF7 FAMILY PROTEIN, PUTATIVE (AFU_ORTHOLOGUE AFUA_2G16692)-RELATED"/>
    <property type="match status" value="1"/>
</dbReference>
<evidence type="ECO:0000256" key="2">
    <source>
        <dbReference type="SAM" id="MobiDB-lite"/>
    </source>
</evidence>
<dbReference type="AlphaFoldDB" id="A0A2K0T6V6"/>
<dbReference type="GO" id="GO:0000815">
    <property type="term" value="C:ESCRT III complex"/>
    <property type="evidence" value="ECO:0007669"/>
    <property type="project" value="TreeGrafter"/>
</dbReference>
<evidence type="ECO:0000313" key="3">
    <source>
        <dbReference type="EMBL" id="PNP41262.1"/>
    </source>
</evidence>
<dbReference type="GO" id="GO:0009898">
    <property type="term" value="C:cytoplasmic side of plasma membrane"/>
    <property type="evidence" value="ECO:0007669"/>
    <property type="project" value="TreeGrafter"/>
</dbReference>
<protein>
    <recommendedName>
        <fullName evidence="5">Snf7 family protein</fullName>
    </recommendedName>
</protein>
<dbReference type="GO" id="GO:0005771">
    <property type="term" value="C:multivesicular body"/>
    <property type="evidence" value="ECO:0007669"/>
    <property type="project" value="TreeGrafter"/>
</dbReference>
<feature type="compositionally biased region" description="Basic and acidic residues" evidence="2">
    <location>
        <begin position="393"/>
        <end position="421"/>
    </location>
</feature>
<dbReference type="PANTHER" id="PTHR22761">
    <property type="entry name" value="CHARGED MULTIVESICULAR BODY PROTEIN"/>
    <property type="match status" value="1"/>
</dbReference>
<comment type="caution">
    <text evidence="3">The sequence shown here is derived from an EMBL/GenBank/DDBJ whole genome shotgun (WGS) entry which is preliminary data.</text>
</comment>
<organism evidence="3 4">
    <name type="scientific">Trichoderma gamsii</name>
    <dbReference type="NCBI Taxonomy" id="398673"/>
    <lineage>
        <taxon>Eukaryota</taxon>
        <taxon>Fungi</taxon>
        <taxon>Dikarya</taxon>
        <taxon>Ascomycota</taxon>
        <taxon>Pezizomycotina</taxon>
        <taxon>Sordariomycetes</taxon>
        <taxon>Hypocreomycetidae</taxon>
        <taxon>Hypocreales</taxon>
        <taxon>Hypocreaceae</taxon>
        <taxon>Trichoderma</taxon>
    </lineage>
</organism>
<keyword evidence="1" id="KW-0175">Coiled coil</keyword>
<dbReference type="OrthoDB" id="10250120at2759"/>
<dbReference type="Pfam" id="PF03357">
    <property type="entry name" value="Snf7"/>
    <property type="match status" value="1"/>
</dbReference>
<feature type="coiled-coil region" evidence="1">
    <location>
        <begin position="247"/>
        <end position="281"/>
    </location>
</feature>
<reference evidence="3 4" key="1">
    <citation type="submission" date="2017-02" db="EMBL/GenBank/DDBJ databases">
        <title>Genomes of Trichoderma spp. with biocontrol activity.</title>
        <authorList>
            <person name="Gardiner D."/>
            <person name="Kazan K."/>
            <person name="Vos C."/>
            <person name="Harvey P."/>
        </authorList>
    </citation>
    <scope>NUCLEOTIDE SEQUENCE [LARGE SCALE GENOMIC DNA]</scope>
    <source>
        <strain evidence="3 4">A5MH</strain>
    </source>
</reference>
<evidence type="ECO:0008006" key="5">
    <source>
        <dbReference type="Google" id="ProtNLM"/>
    </source>
</evidence>